<dbReference type="RefSeq" id="WP_115543610.1">
    <property type="nucleotide sequence ID" value="NZ_NXLQ01000025.1"/>
</dbReference>
<protein>
    <submittedName>
        <fullName evidence="1">Uncharacterized protein</fullName>
    </submittedName>
</protein>
<dbReference type="OrthoDB" id="5325915at2"/>
<comment type="caution">
    <text evidence="1">The sequence shown here is derived from an EMBL/GenBank/DDBJ whole genome shotgun (WGS) entry which is preliminary data.</text>
</comment>
<sequence>MEVAITIKNADKNMIKAIKAILQTQPSLDFRIDTIEPKLSKRTIKAIKAVECGDVIRCKDFEDFKKKVLE</sequence>
<dbReference type="EMBL" id="NXLQ01000025">
    <property type="protein sequence ID" value="RDU63209.1"/>
    <property type="molecule type" value="Genomic_DNA"/>
</dbReference>
<evidence type="ECO:0000313" key="1">
    <source>
        <dbReference type="EMBL" id="RDU63209.1"/>
    </source>
</evidence>
<evidence type="ECO:0000313" key="2">
    <source>
        <dbReference type="Proteomes" id="UP000256379"/>
    </source>
</evidence>
<organism evidence="1 2">
    <name type="scientific">Helicobacter didelphidarum</name>
    <dbReference type="NCBI Taxonomy" id="2040648"/>
    <lineage>
        <taxon>Bacteria</taxon>
        <taxon>Pseudomonadati</taxon>
        <taxon>Campylobacterota</taxon>
        <taxon>Epsilonproteobacteria</taxon>
        <taxon>Campylobacterales</taxon>
        <taxon>Helicobacteraceae</taxon>
        <taxon>Helicobacter</taxon>
    </lineage>
</organism>
<accession>A0A3D8IDI5</accession>
<reference evidence="1 2" key="1">
    <citation type="submission" date="2018-04" db="EMBL/GenBank/DDBJ databases">
        <title>Novel Campyloabacter and Helicobacter Species and Strains.</title>
        <authorList>
            <person name="Mannion A.J."/>
            <person name="Shen Z."/>
            <person name="Fox J.G."/>
        </authorList>
    </citation>
    <scope>NUCLEOTIDE SEQUENCE [LARGE SCALE GENOMIC DNA]</scope>
    <source>
        <strain evidence="1 2">MIT 17-337</strain>
    </source>
</reference>
<dbReference type="AlphaFoldDB" id="A0A3D8IDI5"/>
<keyword evidence="2" id="KW-1185">Reference proteome</keyword>
<gene>
    <name evidence="1" type="ORF">CQA53_08680</name>
</gene>
<proteinExistence type="predicted"/>
<name>A0A3D8IDI5_9HELI</name>
<dbReference type="Proteomes" id="UP000256379">
    <property type="component" value="Unassembled WGS sequence"/>
</dbReference>